<evidence type="ECO:0000313" key="4">
    <source>
        <dbReference type="Proteomes" id="UP000777303"/>
    </source>
</evidence>
<dbReference type="Gene3D" id="3.30.230.30">
    <property type="entry name" value="Impact, N-terminal domain"/>
    <property type="match status" value="1"/>
</dbReference>
<dbReference type="GO" id="GO:0005737">
    <property type="term" value="C:cytoplasm"/>
    <property type="evidence" value="ECO:0007669"/>
    <property type="project" value="TreeGrafter"/>
</dbReference>
<dbReference type="InterPro" id="IPR036956">
    <property type="entry name" value="Impact_N_sf"/>
</dbReference>
<feature type="domain" description="Impact N-terminal" evidence="2">
    <location>
        <begin position="16"/>
        <end position="117"/>
    </location>
</feature>
<protein>
    <submittedName>
        <fullName evidence="3">YigZ family protein</fullName>
    </submittedName>
</protein>
<dbReference type="Proteomes" id="UP000777303">
    <property type="component" value="Unassembled WGS sequence"/>
</dbReference>
<dbReference type="GO" id="GO:0006446">
    <property type="term" value="P:regulation of translational initiation"/>
    <property type="evidence" value="ECO:0007669"/>
    <property type="project" value="TreeGrafter"/>
</dbReference>
<dbReference type="InterPro" id="IPR001498">
    <property type="entry name" value="Impact_N"/>
</dbReference>
<dbReference type="EMBL" id="JAHLFS010000044">
    <property type="protein sequence ID" value="MBU3851686.1"/>
    <property type="molecule type" value="Genomic_DNA"/>
</dbReference>
<organism evidence="3 4">
    <name type="scientific">Candidatus Paralactobacillus gallistercoris</name>
    <dbReference type="NCBI Taxonomy" id="2838724"/>
    <lineage>
        <taxon>Bacteria</taxon>
        <taxon>Bacillati</taxon>
        <taxon>Bacillota</taxon>
        <taxon>Bacilli</taxon>
        <taxon>Lactobacillales</taxon>
        <taxon>Lactobacillaceae</taxon>
        <taxon>Lactobacillus</taxon>
    </lineage>
</organism>
<evidence type="ECO:0000256" key="1">
    <source>
        <dbReference type="ARBA" id="ARBA00007665"/>
    </source>
</evidence>
<evidence type="ECO:0000259" key="2">
    <source>
        <dbReference type="Pfam" id="PF01205"/>
    </source>
</evidence>
<dbReference type="PROSITE" id="PS00910">
    <property type="entry name" value="UPF0029"/>
    <property type="match status" value="1"/>
</dbReference>
<dbReference type="AlphaFoldDB" id="A0A948X0U8"/>
<evidence type="ECO:0000313" key="3">
    <source>
        <dbReference type="EMBL" id="MBU3851686.1"/>
    </source>
</evidence>
<dbReference type="PANTHER" id="PTHR16301">
    <property type="entry name" value="IMPACT-RELATED"/>
    <property type="match status" value="1"/>
</dbReference>
<dbReference type="InterPro" id="IPR020568">
    <property type="entry name" value="Ribosomal_Su5_D2-typ_SF"/>
</dbReference>
<dbReference type="PANTHER" id="PTHR16301:SF20">
    <property type="entry name" value="IMPACT FAMILY MEMBER YIGZ"/>
    <property type="match status" value="1"/>
</dbReference>
<proteinExistence type="inferred from homology"/>
<dbReference type="Pfam" id="PF01205">
    <property type="entry name" value="Impact_N"/>
    <property type="match status" value="1"/>
</dbReference>
<reference evidence="3" key="1">
    <citation type="journal article" date="2021" name="PeerJ">
        <title>Extensive microbial diversity within the chicken gut microbiome revealed by metagenomics and culture.</title>
        <authorList>
            <person name="Gilroy R."/>
            <person name="Ravi A."/>
            <person name="Getino M."/>
            <person name="Pursley I."/>
            <person name="Horton D.L."/>
            <person name="Alikhan N.F."/>
            <person name="Baker D."/>
            <person name="Gharbi K."/>
            <person name="Hall N."/>
            <person name="Watson M."/>
            <person name="Adriaenssens E.M."/>
            <person name="Foster-Nyarko E."/>
            <person name="Jarju S."/>
            <person name="Secka A."/>
            <person name="Antonio M."/>
            <person name="Oren A."/>
            <person name="Chaudhuri R.R."/>
            <person name="La Ragione R."/>
            <person name="Hildebrand F."/>
            <person name="Pallen M.J."/>
        </authorList>
    </citation>
    <scope>NUCLEOTIDE SEQUENCE</scope>
    <source>
        <strain evidence="3">F6-6636</strain>
    </source>
</reference>
<comment type="similarity">
    <text evidence="1">Belongs to the IMPACT family.</text>
</comment>
<dbReference type="InterPro" id="IPR020569">
    <property type="entry name" value="UPF0029_Impact_CS"/>
</dbReference>
<sequence length="208" mass="23400">MTLSIYQAQQNELVIKKSRFICHLLPITSEDDAKLQLTQLKQQTPQATHHCFAYIDKHTVHMSDDGEPSGTAGRPILSVLQSKQLTNVLAVVIRYFGGIKLGTGGLSRAYRQSVTDTLQKATLATLQAQQELNTTVNYSQWQALQHFLPVTMIKKVTYDINVKVTLLCEPQQIITYQRQINNLLHTQLTFQTGPISQVLIPLKNGLMK</sequence>
<name>A0A948X0U8_9LACO</name>
<accession>A0A948X0U8</accession>
<reference evidence="3" key="2">
    <citation type="submission" date="2021-04" db="EMBL/GenBank/DDBJ databases">
        <authorList>
            <person name="Gilroy R."/>
        </authorList>
    </citation>
    <scope>NUCLEOTIDE SEQUENCE</scope>
    <source>
        <strain evidence="3">F6-6636</strain>
    </source>
</reference>
<gene>
    <name evidence="3" type="ORF">H9901_03205</name>
</gene>
<dbReference type="InterPro" id="IPR023582">
    <property type="entry name" value="Impact"/>
</dbReference>
<comment type="caution">
    <text evidence="3">The sequence shown here is derived from an EMBL/GenBank/DDBJ whole genome shotgun (WGS) entry which is preliminary data.</text>
</comment>
<dbReference type="SUPFAM" id="SSF54211">
    <property type="entry name" value="Ribosomal protein S5 domain 2-like"/>
    <property type="match status" value="1"/>
</dbReference>